<evidence type="ECO:0000313" key="1">
    <source>
        <dbReference type="EMBL" id="NTS66587.1"/>
    </source>
</evidence>
<comment type="caution">
    <text evidence="1">The sequence shown here is derived from an EMBL/GenBank/DDBJ whole genome shotgun (WGS) entry which is preliminary data.</text>
</comment>
<accession>A0ABX2JQ69</accession>
<dbReference type="InterPro" id="IPR036890">
    <property type="entry name" value="HATPase_C_sf"/>
</dbReference>
<dbReference type="Proteomes" id="UP000621447">
    <property type="component" value="Unassembled WGS sequence"/>
</dbReference>
<sequence length="564" mass="61257">MIPATIATAVAPETIAKVTRLFNNTAFDVVTELFQNARRAGALAVAVLIQSGGPDTLLHIIDDGHGIADPTSIVTLGRSGWSDETRRMEDPAGMGVFSLAGRDVMVRSFSRPDRQGWMAHIPASAWETSRPIAISPDPISRGTAITIKVPDSWLKTLADDVAKAAKHYPLPVTLDGKALPREDWLADAVHIEEWNGTRIGVFQKHPSSYTTHDGRLNFHGLTIPCKLPDVQEVDRGHHWIARVDIFDAPQIQLVLPARKEAIENNGLTELRRAVSIAIYRAIAAQGSHRLSAERWREAIDLGVDLPEAAAYLFAWIAPAADSGRNYASGERTTDPAMVVMSDFDALVAQPAAEAIATHNPFGGPLVMAQDAFIGYRWYDVLARVDDLRFRIVQGNLDFVVSATLDAPAEAEDGWVDAITLEATISHAGASIEASTAADVAFAPDRWTCNSVDGTSIFVCRGSSRPSLAVADLFERAAFEPSSDSDADSYDTQLERFQADAAERIIGLLEGDNAALESRIRDKLSGHYFMVPADRTVTVVINRERLEVKIVERAAPPTVTNEEGA</sequence>
<keyword evidence="1" id="KW-0547">Nucleotide-binding</keyword>
<organism evidence="1 2">
    <name type="scientific">Sphingomonas hominis</name>
    <dbReference type="NCBI Taxonomy" id="2741495"/>
    <lineage>
        <taxon>Bacteria</taxon>
        <taxon>Pseudomonadati</taxon>
        <taxon>Pseudomonadota</taxon>
        <taxon>Alphaproteobacteria</taxon>
        <taxon>Sphingomonadales</taxon>
        <taxon>Sphingomonadaceae</taxon>
        <taxon>Sphingomonas</taxon>
    </lineage>
</organism>
<dbReference type="RefSeq" id="WP_116463001.1">
    <property type="nucleotide sequence ID" value="NZ_JABULH010000010.1"/>
</dbReference>
<proteinExistence type="predicted"/>
<name>A0ABX2JQ69_9SPHN</name>
<protein>
    <submittedName>
        <fullName evidence="1">ATP-binding protein</fullName>
    </submittedName>
</protein>
<evidence type="ECO:0000313" key="2">
    <source>
        <dbReference type="Proteomes" id="UP000621447"/>
    </source>
</evidence>
<dbReference type="GO" id="GO:0005524">
    <property type="term" value="F:ATP binding"/>
    <property type="evidence" value="ECO:0007669"/>
    <property type="project" value="UniProtKB-KW"/>
</dbReference>
<dbReference type="EMBL" id="JABULH010000010">
    <property type="protein sequence ID" value="NTS66587.1"/>
    <property type="molecule type" value="Genomic_DNA"/>
</dbReference>
<gene>
    <name evidence="1" type="ORF">HRV97_15655</name>
</gene>
<keyword evidence="1" id="KW-0067">ATP-binding</keyword>
<reference evidence="1 2" key="1">
    <citation type="submission" date="2020-06" db="EMBL/GenBank/DDBJ databases">
        <title>Sphingomonas hominis sp. nov., a member of the Sphingomonas, isolated from the hair of a 22-year-old girl.</title>
        <authorList>
            <person name="Zhang D.-F."/>
            <person name="Cui X.-W."/>
        </authorList>
    </citation>
    <scope>NUCLEOTIDE SEQUENCE [LARGE SCALE GENOMIC DNA]</scope>
    <source>
        <strain evidence="1 2">HHU CXW</strain>
    </source>
</reference>
<dbReference type="SUPFAM" id="SSF55874">
    <property type="entry name" value="ATPase domain of HSP90 chaperone/DNA topoisomerase II/histidine kinase"/>
    <property type="match status" value="1"/>
</dbReference>
<keyword evidence="2" id="KW-1185">Reference proteome</keyword>
<dbReference type="Gene3D" id="3.30.565.10">
    <property type="entry name" value="Histidine kinase-like ATPase, C-terminal domain"/>
    <property type="match status" value="1"/>
</dbReference>